<dbReference type="Proteomes" id="UP000660070">
    <property type="component" value="Unassembled WGS sequence"/>
</dbReference>
<name>A0ABS0F7H5_9FLAO</name>
<sequence>MNYTVVGLFPNQKFAKEISEGIEQSGIKNEDYIIYTTNKNSSKEDKRNFWKKLLGIDKTPAKTEVESLITSVAVRNEEELNTIKKSFEKNDVVKIYEFQDMTIEEAKNLDYVKKIVELRAKSQIYSMPQMSISRGAISEGISTEVRA</sequence>
<protein>
    <submittedName>
        <fullName evidence="1">Uncharacterized protein</fullName>
    </submittedName>
</protein>
<gene>
    <name evidence="1" type="ORF">IV494_00550</name>
</gene>
<reference evidence="1 2" key="1">
    <citation type="submission" date="2020-11" db="EMBL/GenBank/DDBJ databases">
        <title>Kaistella gelatinilytica sp. nov., a flavobacterium isolated from Antarctic Soil.</title>
        <authorList>
            <person name="Li J."/>
        </authorList>
    </citation>
    <scope>NUCLEOTIDE SEQUENCE [LARGE SCALE GENOMIC DNA]</scope>
    <source>
        <strain evidence="1 2">G5-32</strain>
    </source>
</reference>
<dbReference type="RefSeq" id="WP_196078229.1">
    <property type="nucleotide sequence ID" value="NZ_JADPVI010000001.1"/>
</dbReference>
<evidence type="ECO:0000313" key="1">
    <source>
        <dbReference type="EMBL" id="MBF8455658.1"/>
    </source>
</evidence>
<keyword evidence="2" id="KW-1185">Reference proteome</keyword>
<proteinExistence type="predicted"/>
<evidence type="ECO:0000313" key="2">
    <source>
        <dbReference type="Proteomes" id="UP000660070"/>
    </source>
</evidence>
<dbReference type="EMBL" id="JADPVI010000001">
    <property type="protein sequence ID" value="MBF8455658.1"/>
    <property type="molecule type" value="Genomic_DNA"/>
</dbReference>
<accession>A0ABS0F7H5</accession>
<comment type="caution">
    <text evidence="1">The sequence shown here is derived from an EMBL/GenBank/DDBJ whole genome shotgun (WGS) entry which is preliminary data.</text>
</comment>
<organism evidence="1 2">
    <name type="scientific">Kaistella gelatinilytica</name>
    <dbReference type="NCBI Taxonomy" id="2787636"/>
    <lineage>
        <taxon>Bacteria</taxon>
        <taxon>Pseudomonadati</taxon>
        <taxon>Bacteroidota</taxon>
        <taxon>Flavobacteriia</taxon>
        <taxon>Flavobacteriales</taxon>
        <taxon>Weeksellaceae</taxon>
        <taxon>Chryseobacterium group</taxon>
        <taxon>Kaistella</taxon>
    </lineage>
</organism>